<dbReference type="SUPFAM" id="SSF55797">
    <property type="entry name" value="PR-1-like"/>
    <property type="match status" value="1"/>
</dbReference>
<evidence type="ECO:0000259" key="4">
    <source>
        <dbReference type="SMART" id="SM00198"/>
    </source>
</evidence>
<dbReference type="InterPro" id="IPR035940">
    <property type="entry name" value="CAP_sf"/>
</dbReference>
<evidence type="ECO:0000256" key="3">
    <source>
        <dbReference type="SAM" id="SignalP"/>
    </source>
</evidence>
<dbReference type="AlphaFoldDB" id="A0A0G4F8E3"/>
<feature type="region of interest" description="Disordered" evidence="1">
    <location>
        <begin position="218"/>
        <end position="247"/>
    </location>
</feature>
<keyword evidence="2" id="KW-0812">Transmembrane</keyword>
<feature type="compositionally biased region" description="Low complexity" evidence="1">
    <location>
        <begin position="219"/>
        <end position="247"/>
    </location>
</feature>
<proteinExistence type="predicted"/>
<feature type="region of interest" description="Disordered" evidence="1">
    <location>
        <begin position="86"/>
        <end position="108"/>
    </location>
</feature>
<dbReference type="PhylomeDB" id="A0A0G4F8E3"/>
<feature type="compositionally biased region" description="Polar residues" evidence="1">
    <location>
        <begin position="86"/>
        <end position="96"/>
    </location>
</feature>
<dbReference type="Gene3D" id="3.40.33.10">
    <property type="entry name" value="CAP"/>
    <property type="match status" value="1"/>
</dbReference>
<feature type="compositionally biased region" description="Low complexity" evidence="1">
    <location>
        <begin position="265"/>
        <end position="280"/>
    </location>
</feature>
<reference evidence="5" key="1">
    <citation type="submission" date="2014-11" db="EMBL/GenBank/DDBJ databases">
        <authorList>
            <person name="Otto D Thomas"/>
            <person name="Naeem Raeece"/>
        </authorList>
    </citation>
    <scope>NUCLEOTIDE SEQUENCE</scope>
</reference>
<sequence>MVRHPSILLKVLVLLLFVEVLGDPEAVGTAEFEEGVGNAGKRRSLATDATRLDFIVRYNFFRCKYDTPFLTWNTCLENSAQTWADGNSNSHSNAGQMTPCEGPSGENIANGWPTPADGVNAMFTSEVSAWESSPMNAYLQAAAHLTAILWKTATLLGCARGTGNSFDVCRIKGNDVADCTTPNNIMNNHACFPLNVMPKGTKSDATCLAEAQAWGLGTGSSTATTAPPSAPASGGAATTAAPTAGSTAPVVKRIGNSQISSEDFTAPPSGSSPTSTVTLSTSLKEQGQALGSESEKREFVKGVVQLILDQGGAQGSRLQTADLPFPETVTETLSEVSIFSSGSVIDTSDASLGLSLESSDSSGKKTGVYCPLTNPSDNVQLKHEGEDLKVNRNADGVSFSASVSGGEASGDTQTGDTVELQTAGTDKEFAFSMTFGSVVISLAAAEARTESQSLEAWEIALIVVGAVVFIGLVGLLAWHLISSYRKGERPFGFCRGWAERVGPSRWCKKEREKVKEKNDKGNEGKGEGEDRRASYEGIAKVEGGKGDQVMEGEGKKKTVTVEEENVKSVPPDSQNKVGGKSFDRGVSEIACESLGGFWDSIEQDPATQETPVRPPATVTSVYLRSASQGANQGELFAE</sequence>
<feature type="chain" id="PRO_5005188233" description="SCP domain-containing protein" evidence="3">
    <location>
        <begin position="23"/>
        <end position="638"/>
    </location>
</feature>
<evidence type="ECO:0000313" key="5">
    <source>
        <dbReference type="EMBL" id="CEM08335.1"/>
    </source>
</evidence>
<keyword evidence="2" id="KW-0472">Membrane</keyword>
<protein>
    <recommendedName>
        <fullName evidence="4">SCP domain-containing protein</fullName>
    </recommendedName>
</protein>
<dbReference type="InterPro" id="IPR014044">
    <property type="entry name" value="CAP_dom"/>
</dbReference>
<keyword evidence="2" id="KW-1133">Transmembrane helix</keyword>
<feature type="domain" description="SCP" evidence="4">
    <location>
        <begin position="49"/>
        <end position="177"/>
    </location>
</feature>
<organism evidence="5">
    <name type="scientific">Chromera velia CCMP2878</name>
    <dbReference type="NCBI Taxonomy" id="1169474"/>
    <lineage>
        <taxon>Eukaryota</taxon>
        <taxon>Sar</taxon>
        <taxon>Alveolata</taxon>
        <taxon>Colpodellida</taxon>
        <taxon>Chromeraceae</taxon>
        <taxon>Chromera</taxon>
    </lineage>
</organism>
<evidence type="ECO:0000256" key="1">
    <source>
        <dbReference type="SAM" id="MobiDB-lite"/>
    </source>
</evidence>
<feature type="signal peptide" evidence="3">
    <location>
        <begin position="1"/>
        <end position="22"/>
    </location>
</feature>
<dbReference type="Pfam" id="PF00188">
    <property type="entry name" value="CAP"/>
    <property type="match status" value="1"/>
</dbReference>
<accession>A0A0G4F8E3</accession>
<gene>
    <name evidence="5" type="ORF">Cvel_15549</name>
</gene>
<feature type="region of interest" description="Disordered" evidence="1">
    <location>
        <begin position="545"/>
        <end position="581"/>
    </location>
</feature>
<keyword evidence="3" id="KW-0732">Signal</keyword>
<dbReference type="EMBL" id="CDMZ01000171">
    <property type="protein sequence ID" value="CEM08335.1"/>
    <property type="molecule type" value="Genomic_DNA"/>
</dbReference>
<dbReference type="VEuPathDB" id="CryptoDB:Cvel_15549"/>
<dbReference type="SMART" id="SM00198">
    <property type="entry name" value="SCP"/>
    <property type="match status" value="1"/>
</dbReference>
<feature type="compositionally biased region" description="Basic and acidic residues" evidence="1">
    <location>
        <begin position="552"/>
        <end position="566"/>
    </location>
</feature>
<evidence type="ECO:0000256" key="2">
    <source>
        <dbReference type="SAM" id="Phobius"/>
    </source>
</evidence>
<name>A0A0G4F8E3_9ALVE</name>
<feature type="region of interest" description="Disordered" evidence="1">
    <location>
        <begin position="510"/>
        <end position="533"/>
    </location>
</feature>
<feature type="transmembrane region" description="Helical" evidence="2">
    <location>
        <begin position="459"/>
        <end position="481"/>
    </location>
</feature>
<feature type="region of interest" description="Disordered" evidence="1">
    <location>
        <begin position="260"/>
        <end position="280"/>
    </location>
</feature>